<dbReference type="EMBL" id="ASPP01027799">
    <property type="protein sequence ID" value="ETO05759.1"/>
    <property type="molecule type" value="Genomic_DNA"/>
</dbReference>
<dbReference type="OrthoDB" id="3176171at2759"/>
<keyword evidence="6" id="KW-1185">Reference proteome</keyword>
<dbReference type="InterPro" id="IPR027417">
    <property type="entry name" value="P-loop_NTPase"/>
</dbReference>
<organism evidence="5 6">
    <name type="scientific">Reticulomyxa filosa</name>
    <dbReference type="NCBI Taxonomy" id="46433"/>
    <lineage>
        <taxon>Eukaryota</taxon>
        <taxon>Sar</taxon>
        <taxon>Rhizaria</taxon>
        <taxon>Retaria</taxon>
        <taxon>Foraminifera</taxon>
        <taxon>Monothalamids</taxon>
        <taxon>Reticulomyxidae</taxon>
        <taxon>Reticulomyxa</taxon>
    </lineage>
</organism>
<dbReference type="PRINTS" id="PR00380">
    <property type="entry name" value="KINESINHEAVY"/>
</dbReference>
<dbReference type="GO" id="GO:0007018">
    <property type="term" value="P:microtubule-based movement"/>
    <property type="evidence" value="ECO:0007669"/>
    <property type="project" value="InterPro"/>
</dbReference>
<dbReference type="InterPro" id="IPR036961">
    <property type="entry name" value="Kinesin_motor_dom_sf"/>
</dbReference>
<dbReference type="Pfam" id="PF00225">
    <property type="entry name" value="Kinesin"/>
    <property type="match status" value="1"/>
</dbReference>
<dbReference type="Gene3D" id="3.40.850.10">
    <property type="entry name" value="Kinesin motor domain"/>
    <property type="match status" value="1"/>
</dbReference>
<dbReference type="PROSITE" id="PS50067">
    <property type="entry name" value="KINESIN_MOTOR_2"/>
    <property type="match status" value="1"/>
</dbReference>
<accession>X6LVV7</accession>
<dbReference type="GO" id="GO:0008017">
    <property type="term" value="F:microtubule binding"/>
    <property type="evidence" value="ECO:0007669"/>
    <property type="project" value="InterPro"/>
</dbReference>
<dbReference type="AlphaFoldDB" id="X6LVV7"/>
<keyword evidence="2" id="KW-0067">ATP-binding</keyword>
<keyword evidence="1" id="KW-0547">Nucleotide-binding</keyword>
<protein>
    <submittedName>
        <fullName evidence="5">Kinesin family protein (KlpA)</fullName>
    </submittedName>
</protein>
<dbReference type="SUPFAM" id="SSF52540">
    <property type="entry name" value="P-loop containing nucleoside triphosphate hydrolases"/>
    <property type="match status" value="1"/>
</dbReference>
<sequence>ELFELIKQGQENFTYNLKLSMIEKIQDLLVDRHAQAGMYVQHPETALSLKIKGTNRDETFRSHSILFIEVIGDSHITRDKTFGKLYFIDLAGSERTERFGAIGERMTETRNISRFLSALSDVIADVSQDIDVVNISPSVRDLDETFCSLQFADRVQNTDLASKLKCDTS</sequence>
<comment type="caution">
    <text evidence="5">The sequence shown here is derived from an EMBL/GenBank/DDBJ whole genome shotgun (WGS) entry which is preliminary data.</text>
</comment>
<dbReference type="PANTHER" id="PTHR47972:SF28">
    <property type="entry name" value="KINESIN-LIKE PROTEIN KLP-3"/>
    <property type="match status" value="1"/>
</dbReference>
<evidence type="ECO:0000256" key="1">
    <source>
        <dbReference type="ARBA" id="ARBA00022741"/>
    </source>
</evidence>
<feature type="non-terminal residue" evidence="5">
    <location>
        <position position="1"/>
    </location>
</feature>
<dbReference type="SMART" id="SM00129">
    <property type="entry name" value="KISc"/>
    <property type="match status" value="1"/>
</dbReference>
<comment type="caution">
    <text evidence="3">Lacks conserved residue(s) required for the propagation of feature annotation.</text>
</comment>
<proteinExistence type="inferred from homology"/>
<comment type="similarity">
    <text evidence="3">Belongs to the TRAFAC class myosin-kinesin ATPase superfamily. Kinesin family.</text>
</comment>
<gene>
    <name evidence="5" type="ORF">RFI_31637</name>
</gene>
<evidence type="ECO:0000259" key="4">
    <source>
        <dbReference type="PROSITE" id="PS50067"/>
    </source>
</evidence>
<dbReference type="GO" id="GO:0015630">
    <property type="term" value="C:microtubule cytoskeleton"/>
    <property type="evidence" value="ECO:0007669"/>
    <property type="project" value="TreeGrafter"/>
</dbReference>
<evidence type="ECO:0000313" key="5">
    <source>
        <dbReference type="EMBL" id="ETO05759.1"/>
    </source>
</evidence>
<reference evidence="5 6" key="1">
    <citation type="journal article" date="2013" name="Curr. Biol.">
        <title>The Genome of the Foraminiferan Reticulomyxa filosa.</title>
        <authorList>
            <person name="Glockner G."/>
            <person name="Hulsmann N."/>
            <person name="Schleicher M."/>
            <person name="Noegel A.A."/>
            <person name="Eichinger L."/>
            <person name="Gallinger C."/>
            <person name="Pawlowski J."/>
            <person name="Sierra R."/>
            <person name="Euteneuer U."/>
            <person name="Pillet L."/>
            <person name="Moustafa A."/>
            <person name="Platzer M."/>
            <person name="Groth M."/>
            <person name="Szafranski K."/>
            <person name="Schliwa M."/>
        </authorList>
    </citation>
    <scope>NUCLEOTIDE SEQUENCE [LARGE SCALE GENOMIC DNA]</scope>
</reference>
<name>X6LVV7_RETFI</name>
<dbReference type="InterPro" id="IPR001752">
    <property type="entry name" value="Kinesin_motor_dom"/>
</dbReference>
<dbReference type="InterPro" id="IPR027640">
    <property type="entry name" value="Kinesin-like_fam"/>
</dbReference>
<feature type="domain" description="Kinesin motor" evidence="4">
    <location>
        <begin position="1"/>
        <end position="169"/>
    </location>
</feature>
<dbReference type="PANTHER" id="PTHR47972">
    <property type="entry name" value="KINESIN-LIKE PROTEIN KLP-3"/>
    <property type="match status" value="1"/>
</dbReference>
<evidence type="ECO:0000313" key="6">
    <source>
        <dbReference type="Proteomes" id="UP000023152"/>
    </source>
</evidence>
<evidence type="ECO:0000256" key="3">
    <source>
        <dbReference type="PROSITE-ProRule" id="PRU00283"/>
    </source>
</evidence>
<dbReference type="InterPro" id="IPR019821">
    <property type="entry name" value="Kinesin_motor_CS"/>
</dbReference>
<dbReference type="GO" id="GO:0005524">
    <property type="term" value="F:ATP binding"/>
    <property type="evidence" value="ECO:0007669"/>
    <property type="project" value="UniProtKB-KW"/>
</dbReference>
<dbReference type="PROSITE" id="PS00411">
    <property type="entry name" value="KINESIN_MOTOR_1"/>
    <property type="match status" value="1"/>
</dbReference>
<dbReference type="GO" id="GO:0003777">
    <property type="term" value="F:microtubule motor activity"/>
    <property type="evidence" value="ECO:0007669"/>
    <property type="project" value="InterPro"/>
</dbReference>
<dbReference type="Proteomes" id="UP000023152">
    <property type="component" value="Unassembled WGS sequence"/>
</dbReference>
<evidence type="ECO:0000256" key="2">
    <source>
        <dbReference type="ARBA" id="ARBA00022840"/>
    </source>
</evidence>